<dbReference type="Proteomes" id="UP000016568">
    <property type="component" value="Unassembled WGS sequence"/>
</dbReference>
<reference evidence="2 3" key="1">
    <citation type="submission" date="2013-09" db="EMBL/GenBank/DDBJ databases">
        <title>Whole genome shotgun sequence of Novosphingobium tardaugens NBRC 16725.</title>
        <authorList>
            <person name="Isaki S."/>
            <person name="Hosoyama A."/>
            <person name="Tsuchikane K."/>
            <person name="Katsumata H."/>
            <person name="Ando Y."/>
            <person name="Yamazaki S."/>
            <person name="Fujita N."/>
        </authorList>
    </citation>
    <scope>NUCLEOTIDE SEQUENCE [LARGE SCALE GENOMIC DNA]</scope>
    <source>
        <strain evidence="2 3">NBRC 16725</strain>
    </source>
</reference>
<feature type="transmembrane region" description="Helical" evidence="1">
    <location>
        <begin position="310"/>
        <end position="328"/>
    </location>
</feature>
<feature type="transmembrane region" description="Helical" evidence="1">
    <location>
        <begin position="231"/>
        <end position="254"/>
    </location>
</feature>
<feature type="transmembrane region" description="Helical" evidence="1">
    <location>
        <begin position="334"/>
        <end position="356"/>
    </location>
</feature>
<feature type="transmembrane region" description="Helical" evidence="1">
    <location>
        <begin position="122"/>
        <end position="142"/>
    </location>
</feature>
<evidence type="ECO:0000313" key="3">
    <source>
        <dbReference type="Proteomes" id="UP000016568"/>
    </source>
</evidence>
<feature type="transmembrane region" description="Helical" evidence="1">
    <location>
        <begin position="154"/>
        <end position="187"/>
    </location>
</feature>
<feature type="transmembrane region" description="Helical" evidence="1">
    <location>
        <begin position="274"/>
        <end position="298"/>
    </location>
</feature>
<sequence>MPLQRPKLQAWFERPLACLPRPAALLLIAVLIGACLWSIPTTVALVDAGNRQMMAGEQERKAGTKGDLNLYRAINARMAQGEGYYTAAVSLQQIRNYPTKPFFCVRSPVLAEGVRLFGESGWRVLTITMLALSLIGLFGALARRTTWPERLLAGLMLCLCGASAFLPTVGLIHELVAGLFLSAALLLYRPNRWWPSLLLATVALAVRELALPFFLLWLVFAALERRRNECLAVAGVLVLFAIGVALHAQAVMALRLPDALVSQGWSGLVGPQAFLGAITRLTPLSTIPLGLAPPLALLPLLGWFALGGRLGWFATLWFGGFALAMALFARPENYYWAMMVLPAYMIGLAFIPRACVTLANTVRGRGHTNALASAA</sequence>
<feature type="transmembrane region" description="Helical" evidence="1">
    <location>
        <begin position="24"/>
        <end position="46"/>
    </location>
</feature>
<accession>U3A363</accession>
<name>U3A363_9SPHN</name>
<evidence type="ECO:0000313" key="2">
    <source>
        <dbReference type="EMBL" id="GAD49193.1"/>
    </source>
</evidence>
<proteinExistence type="predicted"/>
<dbReference type="PROSITE" id="PS51257">
    <property type="entry name" value="PROKAR_LIPOPROTEIN"/>
    <property type="match status" value="1"/>
</dbReference>
<dbReference type="RefSeq" id="WP_021690099.1">
    <property type="nucleotide sequence ID" value="NZ_BASZ01000005.1"/>
</dbReference>
<dbReference type="OrthoDB" id="8266279at2"/>
<keyword evidence="1" id="KW-0812">Transmembrane</keyword>
<dbReference type="AlphaFoldDB" id="U3A363"/>
<dbReference type="KEGG" id="ntd:EGO55_11785"/>
<keyword evidence="1" id="KW-0472">Membrane</keyword>
<keyword evidence="1" id="KW-1133">Transmembrane helix</keyword>
<evidence type="ECO:0000256" key="1">
    <source>
        <dbReference type="SAM" id="Phobius"/>
    </source>
</evidence>
<evidence type="ECO:0008006" key="4">
    <source>
        <dbReference type="Google" id="ProtNLM"/>
    </source>
</evidence>
<feature type="transmembrane region" description="Helical" evidence="1">
    <location>
        <begin position="193"/>
        <end position="219"/>
    </location>
</feature>
<protein>
    <recommendedName>
        <fullName evidence="4">DUF2029 domain-containing protein</fullName>
    </recommendedName>
</protein>
<organism evidence="2 3">
    <name type="scientific">Caenibius tardaugens NBRC 16725</name>
    <dbReference type="NCBI Taxonomy" id="1219035"/>
    <lineage>
        <taxon>Bacteria</taxon>
        <taxon>Pseudomonadati</taxon>
        <taxon>Pseudomonadota</taxon>
        <taxon>Alphaproteobacteria</taxon>
        <taxon>Sphingomonadales</taxon>
        <taxon>Erythrobacteraceae</taxon>
        <taxon>Caenibius</taxon>
    </lineage>
</organism>
<gene>
    <name evidence="2" type="ORF">NT2_05_01130</name>
</gene>
<keyword evidence="3" id="KW-1185">Reference proteome</keyword>
<dbReference type="EMBL" id="BASZ01000005">
    <property type="protein sequence ID" value="GAD49193.1"/>
    <property type="molecule type" value="Genomic_DNA"/>
</dbReference>
<comment type="caution">
    <text evidence="2">The sequence shown here is derived from an EMBL/GenBank/DDBJ whole genome shotgun (WGS) entry which is preliminary data.</text>
</comment>
<dbReference type="eggNOG" id="ENOG5033XAD">
    <property type="taxonomic scope" value="Bacteria"/>
</dbReference>